<dbReference type="OrthoDB" id="2223502at2"/>
<reference evidence="3" key="1">
    <citation type="submission" date="2017-05" db="EMBL/GenBank/DDBJ databases">
        <title>The Genome Sequence of Enterococcus sp. 4G2_DIV0659.</title>
        <authorList>
            <consortium name="The Broad Institute Genomics Platform"/>
            <consortium name="The Broad Institute Genomic Center for Infectious Diseases"/>
            <person name="Earl A."/>
            <person name="Manson A."/>
            <person name="Schwartman J."/>
            <person name="Gilmore M."/>
            <person name="Abouelleil A."/>
            <person name="Cao P."/>
            <person name="Chapman S."/>
            <person name="Cusick C."/>
            <person name="Shea T."/>
            <person name="Young S."/>
            <person name="Neafsey D."/>
            <person name="Nusbaum C."/>
            <person name="Birren B."/>
        </authorList>
    </citation>
    <scope>NUCLEOTIDE SEQUENCE [LARGE SCALE GENOMIC DNA]</scope>
    <source>
        <strain evidence="3">4G2_DIV0659</strain>
    </source>
</reference>
<proteinExistence type="predicted"/>
<dbReference type="AlphaFoldDB" id="A0A242CF79"/>
<gene>
    <name evidence="3" type="ORF">A5880_001819</name>
    <name evidence="2" type="ORF">A5880_001908</name>
</gene>
<reference evidence="2 4" key="2">
    <citation type="submission" date="2018-07" db="EMBL/GenBank/DDBJ databases">
        <title>The Genome Sequence of Enterococcus sp. DIV0659b.</title>
        <authorList>
            <consortium name="The Broad Institute Genomics Platform"/>
            <consortium name="The Broad Institute Genomic Center for Infectious Diseases"/>
            <person name="Earl A."/>
            <person name="Manson A."/>
            <person name="Schwartman J."/>
            <person name="Gilmore M."/>
            <person name="Abouelleil A."/>
            <person name="Cao P."/>
            <person name="Chapman S."/>
            <person name="Cusick C."/>
            <person name="Shea T."/>
            <person name="Young S."/>
            <person name="Neafsey D."/>
            <person name="Nusbaum C."/>
            <person name="Birren B."/>
        </authorList>
    </citation>
    <scope>NUCLEOTIDE SEQUENCE [LARGE SCALE GENOMIC DNA]</scope>
    <source>
        <strain evidence="2 4">4G2_DIV0659</strain>
    </source>
</reference>
<comment type="caution">
    <text evidence="3">The sequence shown here is derived from an EMBL/GenBank/DDBJ whole genome shotgun (WGS) entry which is preliminary data.</text>
</comment>
<dbReference type="InterPro" id="IPR003491">
    <property type="entry name" value="REP-like_C"/>
</dbReference>
<dbReference type="RefSeq" id="WP_086330729.1">
    <property type="nucleotide sequence ID" value="NZ_NGLE02000001.1"/>
</dbReference>
<dbReference type="EMBL" id="NGLE01000002">
    <property type="protein sequence ID" value="OTO08819.1"/>
    <property type="molecule type" value="Genomic_DNA"/>
</dbReference>
<evidence type="ECO:0000313" key="2">
    <source>
        <dbReference type="EMBL" id="MEI5994350.1"/>
    </source>
</evidence>
<protein>
    <recommendedName>
        <fullName evidence="1">Replication initiation protein-like C-terminal domain-containing protein</fullName>
    </recommendedName>
</protein>
<sequence>MAVTVKVDEMSLVFTSSEIDSLDDWQSQAQHLVTLIDTILELSTVFDRPSISEKGFAGYTTVLKYDNDKAFMLQVCYNEMMPNMGVYVHFSGQAFSKYLFTRDVIASKVIQDFKKLEDYYEGAAHISRIDIAIDFLDEGLSVATIYDRLVSEVDYLVDKNDRKNSSKISAVVNNQIVNTIYVGSKKKNTRLLMRIYDKKLEQLDNAQHATHYTEAKHCDDWVRFEASFRQMYAHQISEELVKIETKEELSGFLFSTFCEKYRFYNVFDETYTTLTKVMLAYSDGLSDILDGRKPQESNLEVSINYLCTGSGLMPTFYKIYDFYGQKGINNFIGYLFDYYNNAYEANRDAYNYIMKYREEYQGRKKFPWRDLSLKGGEKDGKS</sequence>
<dbReference type="STRING" id="1834181.A5880_001819"/>
<dbReference type="EMBL" id="NGLE02000001">
    <property type="protein sequence ID" value="MEI5994350.1"/>
    <property type="molecule type" value="Genomic_DNA"/>
</dbReference>
<evidence type="ECO:0000313" key="4">
    <source>
        <dbReference type="Proteomes" id="UP000195139"/>
    </source>
</evidence>
<keyword evidence="4" id="KW-1185">Reference proteome</keyword>
<evidence type="ECO:0000259" key="1">
    <source>
        <dbReference type="Pfam" id="PF02486"/>
    </source>
</evidence>
<organism evidence="3">
    <name type="scientific">Candidatus Enterococcus mansonii</name>
    <dbReference type="NCBI Taxonomy" id="1834181"/>
    <lineage>
        <taxon>Bacteria</taxon>
        <taxon>Bacillati</taxon>
        <taxon>Bacillota</taxon>
        <taxon>Bacilli</taxon>
        <taxon>Lactobacillales</taxon>
        <taxon>Enterococcaceae</taxon>
        <taxon>Enterococcus</taxon>
    </lineage>
</organism>
<dbReference type="Proteomes" id="UP000195139">
    <property type="component" value="Unassembled WGS sequence"/>
</dbReference>
<evidence type="ECO:0000313" key="3">
    <source>
        <dbReference type="EMBL" id="OTO08819.1"/>
    </source>
</evidence>
<accession>A0A242CF79</accession>
<feature type="domain" description="Replication initiation protein-like C-terminal" evidence="1">
    <location>
        <begin position="125"/>
        <end position="269"/>
    </location>
</feature>
<name>A0A242CF79_9ENTE</name>
<dbReference type="Pfam" id="PF02486">
    <property type="entry name" value="Rep_trans"/>
    <property type="match status" value="1"/>
</dbReference>